<proteinExistence type="predicted"/>
<dbReference type="Gene3D" id="3.90.550.20">
    <property type="match status" value="1"/>
</dbReference>
<evidence type="ECO:0008006" key="4">
    <source>
        <dbReference type="Google" id="ProtNLM"/>
    </source>
</evidence>
<dbReference type="Pfam" id="PF04488">
    <property type="entry name" value="Gly_transf_sug"/>
    <property type="match status" value="1"/>
</dbReference>
<keyword evidence="1" id="KW-0812">Transmembrane</keyword>
<gene>
    <name evidence="2" type="ORF">CUNI_LOCUS19268</name>
</gene>
<comment type="caution">
    <text evidence="2">The sequence shown here is derived from an EMBL/GenBank/DDBJ whole genome shotgun (WGS) entry which is preliminary data.</text>
</comment>
<dbReference type="AlphaFoldDB" id="A0A8S4A037"/>
<dbReference type="OrthoDB" id="409543at2759"/>
<dbReference type="PANTHER" id="PTHR46830">
    <property type="entry name" value="TRANSFERASE, PUTATIVE-RELATED"/>
    <property type="match status" value="1"/>
</dbReference>
<sequence>MVVKFRCRLSWRRILAMAVALLALVVMVTRKGKQLMHWLSAHRFSISVASSILLGLLNILVYNIGCPNMKPLLDPVKLFHGFVPVFPSHFFHGPDLTNVSITLSRQTLEQPQQLDLYLHSHILQSSLSSQTTPVVHIIWCDSGPFTFTHYLSVLASFKVISPSVLYLHLIRQPYIDPDGYFQFLPDLLRDLPPLIIRNLPSKYACYGNAEEKTVAYLSIVGSAGGIVINGRTVLAPSPALVNLLSKKISISVQKDDNTLEPLIVTAQAKVVQKVPTEDSLKSFLQSHDSKYYRCSSAGMFSLLDRDVCVYVQEDIFPVFVFNSSSQFHRLARWISYGTSGWLMSAPSDSVIVPNIVHYVWLGQNQLNFFAYLSVMSSLYVLGADTVYVHGDHKPLGDFWTELKQHPRVKFIHRDFPTSVFGEPIKRFASHASDYLRGDILLRYGGVYADWDVIFLQQLPHTMRLHQTTASVDWPETGAFPDVFNLGVLVSAPGAPFLRHFLESYRWYLDRDWSYNAIHIPYKVYEKQPRSLNVDRHLQILCALNTCHATWLPDYKQDSTDHLNPIQVNWQADALAIHWTHPDPVEFRSKQHLLSSDTVIAQIGKFVLNRVTLNK</sequence>
<reference evidence="2" key="1">
    <citation type="submission" date="2021-04" db="EMBL/GenBank/DDBJ databases">
        <authorList>
            <consortium name="Molecular Ecology Group"/>
        </authorList>
    </citation>
    <scope>NUCLEOTIDE SEQUENCE</scope>
</reference>
<protein>
    <recommendedName>
        <fullName evidence="4">Glycosyltransferase</fullName>
    </recommendedName>
</protein>
<name>A0A8S4A037_9EUPU</name>
<feature type="transmembrane region" description="Helical" evidence="1">
    <location>
        <begin position="46"/>
        <end position="65"/>
    </location>
</feature>
<keyword evidence="1" id="KW-0472">Membrane</keyword>
<dbReference type="EMBL" id="CAJHNH020006423">
    <property type="protein sequence ID" value="CAG5133710.1"/>
    <property type="molecule type" value="Genomic_DNA"/>
</dbReference>
<dbReference type="InterPro" id="IPR007577">
    <property type="entry name" value="GlycoTrfase_DXD_sugar-bd_CS"/>
</dbReference>
<dbReference type="SUPFAM" id="SSF53448">
    <property type="entry name" value="Nucleotide-diphospho-sugar transferases"/>
    <property type="match status" value="1"/>
</dbReference>
<organism evidence="2 3">
    <name type="scientific">Candidula unifasciata</name>
    <dbReference type="NCBI Taxonomy" id="100452"/>
    <lineage>
        <taxon>Eukaryota</taxon>
        <taxon>Metazoa</taxon>
        <taxon>Spiralia</taxon>
        <taxon>Lophotrochozoa</taxon>
        <taxon>Mollusca</taxon>
        <taxon>Gastropoda</taxon>
        <taxon>Heterobranchia</taxon>
        <taxon>Euthyneura</taxon>
        <taxon>Panpulmonata</taxon>
        <taxon>Eupulmonata</taxon>
        <taxon>Stylommatophora</taxon>
        <taxon>Helicina</taxon>
        <taxon>Helicoidea</taxon>
        <taxon>Geomitridae</taxon>
        <taxon>Candidula</taxon>
    </lineage>
</organism>
<evidence type="ECO:0000313" key="2">
    <source>
        <dbReference type="EMBL" id="CAG5133710.1"/>
    </source>
</evidence>
<evidence type="ECO:0000313" key="3">
    <source>
        <dbReference type="Proteomes" id="UP000678393"/>
    </source>
</evidence>
<dbReference type="PANTHER" id="PTHR46830:SF1">
    <property type="entry name" value="ALPHA-1,4-N-ACETYLGLUCOSAMINYLTRANSFERASE"/>
    <property type="match status" value="1"/>
</dbReference>
<keyword evidence="1" id="KW-1133">Transmembrane helix</keyword>
<keyword evidence="3" id="KW-1185">Reference proteome</keyword>
<accession>A0A8S4A037</accession>
<evidence type="ECO:0000256" key="1">
    <source>
        <dbReference type="SAM" id="Phobius"/>
    </source>
</evidence>
<dbReference type="InterPro" id="IPR029044">
    <property type="entry name" value="Nucleotide-diphossugar_trans"/>
</dbReference>
<dbReference type="Proteomes" id="UP000678393">
    <property type="component" value="Unassembled WGS sequence"/>
</dbReference>